<dbReference type="GO" id="GO:0043565">
    <property type="term" value="F:sequence-specific DNA binding"/>
    <property type="evidence" value="ECO:0007669"/>
    <property type="project" value="InterPro"/>
</dbReference>
<dbReference type="Gene3D" id="1.10.10.60">
    <property type="entry name" value="Homeodomain-like"/>
    <property type="match status" value="2"/>
</dbReference>
<dbReference type="EMBL" id="CP017707">
    <property type="protein sequence ID" value="AOZ49205.1"/>
    <property type="molecule type" value="Genomic_DNA"/>
</dbReference>
<dbReference type="InterPro" id="IPR011051">
    <property type="entry name" value="RmlC_Cupin_sf"/>
</dbReference>
<dbReference type="PROSITE" id="PS01124">
    <property type="entry name" value="HTH_ARAC_FAMILY_2"/>
    <property type="match status" value="1"/>
</dbReference>
<dbReference type="InterPro" id="IPR020449">
    <property type="entry name" value="Tscrpt_reg_AraC-type_HTH"/>
</dbReference>
<dbReference type="InterPro" id="IPR018062">
    <property type="entry name" value="HTH_AraC-typ_CS"/>
</dbReference>
<dbReference type="Pfam" id="PF12833">
    <property type="entry name" value="HTH_18"/>
    <property type="match status" value="1"/>
</dbReference>
<evidence type="ECO:0000256" key="3">
    <source>
        <dbReference type="ARBA" id="ARBA00023163"/>
    </source>
</evidence>
<accession>A0A1D9LDA1</accession>
<organism evidence="5 6">
    <name type="scientific">Chromobacterium vaccinii</name>
    <dbReference type="NCBI Taxonomy" id="1108595"/>
    <lineage>
        <taxon>Bacteria</taxon>
        <taxon>Pseudomonadati</taxon>
        <taxon>Pseudomonadota</taxon>
        <taxon>Betaproteobacteria</taxon>
        <taxon>Neisseriales</taxon>
        <taxon>Chromobacteriaceae</taxon>
        <taxon>Chromobacterium</taxon>
    </lineage>
</organism>
<dbReference type="PANTHER" id="PTHR46796:SF10">
    <property type="entry name" value="TRANSCRIPTIONAL ACTIVATOR FEAR"/>
    <property type="match status" value="1"/>
</dbReference>
<dbReference type="PANTHER" id="PTHR46796">
    <property type="entry name" value="HTH-TYPE TRANSCRIPTIONAL ACTIVATOR RHAS-RELATED"/>
    <property type="match status" value="1"/>
</dbReference>
<sequence length="236" mass="25624">MFSARIELLHYGSDSVRHAHDGHHQWVLGLSGALELEMEGRPYLNGAGSAVRIPAGVSHCYAGAPGNRQLVLNVPIQESGADAAACQLTLPPAARELADWAARHPQPEARQPMLSGMLLDLLFPDAPAVFQLSPRLGRFLASRLGRPLTVADMAAACHLSPSQFHARLKAETGLTPMVYLCRMRMERARRLLLGGRASVLEVALQVGYQSASAFSAAYRQRFGANPSEERGRVRRA</sequence>
<dbReference type="AlphaFoldDB" id="A0A1D9LDA1"/>
<dbReference type="GO" id="GO:0003700">
    <property type="term" value="F:DNA-binding transcription factor activity"/>
    <property type="evidence" value="ECO:0007669"/>
    <property type="project" value="InterPro"/>
</dbReference>
<reference evidence="5 6" key="1">
    <citation type="submission" date="2016-10" db="EMBL/GenBank/DDBJ databases">
        <title>Chromobacterium muskegensis sp. nov., an insecticidal bacterium isolated from Sphagnum bogs.</title>
        <authorList>
            <person name="Sparks M.E."/>
            <person name="Blackburn M.B."/>
            <person name="Gundersen-Rindal D.E."/>
            <person name="Mitchell A."/>
            <person name="Farrar R."/>
            <person name="Kuhar D."/>
        </authorList>
    </citation>
    <scope>NUCLEOTIDE SEQUENCE [LARGE SCALE GENOMIC DNA]</scope>
    <source>
        <strain evidence="5 6">21-1</strain>
    </source>
</reference>
<dbReference type="SUPFAM" id="SSF51182">
    <property type="entry name" value="RmlC-like cupins"/>
    <property type="match status" value="1"/>
</dbReference>
<dbReference type="KEGG" id="cvc:BKX93_03775"/>
<dbReference type="Gene3D" id="2.60.120.10">
    <property type="entry name" value="Jelly Rolls"/>
    <property type="match status" value="1"/>
</dbReference>
<dbReference type="InterPro" id="IPR013096">
    <property type="entry name" value="Cupin_2"/>
</dbReference>
<evidence type="ECO:0000313" key="6">
    <source>
        <dbReference type="Proteomes" id="UP000178776"/>
    </source>
</evidence>
<dbReference type="InterPro" id="IPR009057">
    <property type="entry name" value="Homeodomain-like_sf"/>
</dbReference>
<evidence type="ECO:0000313" key="5">
    <source>
        <dbReference type="EMBL" id="AOZ49205.1"/>
    </source>
</evidence>
<dbReference type="InterPro" id="IPR018060">
    <property type="entry name" value="HTH_AraC"/>
</dbReference>
<evidence type="ECO:0000259" key="4">
    <source>
        <dbReference type="PROSITE" id="PS01124"/>
    </source>
</evidence>
<dbReference type="PROSITE" id="PS00041">
    <property type="entry name" value="HTH_ARAC_FAMILY_1"/>
    <property type="match status" value="1"/>
</dbReference>
<dbReference type="SUPFAM" id="SSF46689">
    <property type="entry name" value="Homeodomain-like"/>
    <property type="match status" value="2"/>
</dbReference>
<feature type="domain" description="HTH araC/xylS-type" evidence="4">
    <location>
        <begin position="134"/>
        <end position="232"/>
    </location>
</feature>
<dbReference type="Pfam" id="PF07883">
    <property type="entry name" value="Cupin_2"/>
    <property type="match status" value="1"/>
</dbReference>
<dbReference type="Proteomes" id="UP000178776">
    <property type="component" value="Chromosome"/>
</dbReference>
<name>A0A1D9LDA1_9NEIS</name>
<dbReference type="InterPro" id="IPR050204">
    <property type="entry name" value="AraC_XylS_family_regulators"/>
</dbReference>
<evidence type="ECO:0000256" key="1">
    <source>
        <dbReference type="ARBA" id="ARBA00023015"/>
    </source>
</evidence>
<protein>
    <recommendedName>
        <fullName evidence="4">HTH araC/xylS-type domain-containing protein</fullName>
    </recommendedName>
</protein>
<dbReference type="SMART" id="SM00342">
    <property type="entry name" value="HTH_ARAC"/>
    <property type="match status" value="1"/>
</dbReference>
<dbReference type="PRINTS" id="PR00032">
    <property type="entry name" value="HTHARAC"/>
</dbReference>
<dbReference type="RefSeq" id="WP_070978780.1">
    <property type="nucleotide sequence ID" value="NZ_CP017707.1"/>
</dbReference>
<gene>
    <name evidence="5" type="ORF">BKX93_03775</name>
</gene>
<evidence type="ECO:0000256" key="2">
    <source>
        <dbReference type="ARBA" id="ARBA00023125"/>
    </source>
</evidence>
<dbReference type="GeneID" id="68840326"/>
<proteinExistence type="predicted"/>
<dbReference type="STRING" id="1108595.BKX93_03775"/>
<keyword evidence="3" id="KW-0804">Transcription</keyword>
<keyword evidence="1" id="KW-0805">Transcription regulation</keyword>
<dbReference type="InterPro" id="IPR014710">
    <property type="entry name" value="RmlC-like_jellyroll"/>
</dbReference>
<keyword evidence="2" id="KW-0238">DNA-binding</keyword>